<dbReference type="GO" id="GO:0046872">
    <property type="term" value="F:metal ion binding"/>
    <property type="evidence" value="ECO:0007669"/>
    <property type="project" value="UniProtKB-KW"/>
</dbReference>
<comment type="caution">
    <text evidence="6">The sequence shown here is derived from an EMBL/GenBank/DDBJ whole genome shotgun (WGS) entry which is preliminary data.</text>
</comment>
<evidence type="ECO:0000256" key="4">
    <source>
        <dbReference type="PROSITE-ProRule" id="PRU00433"/>
    </source>
</evidence>
<evidence type="ECO:0000313" key="6">
    <source>
        <dbReference type="EMBL" id="MBJ6370243.1"/>
    </source>
</evidence>
<evidence type="ECO:0000256" key="1">
    <source>
        <dbReference type="ARBA" id="ARBA00022617"/>
    </source>
</evidence>
<feature type="domain" description="Cytochrome c" evidence="5">
    <location>
        <begin position="24"/>
        <end position="131"/>
    </location>
</feature>
<reference evidence="6" key="1">
    <citation type="submission" date="2020-12" db="EMBL/GenBank/DDBJ databases">
        <title>Sedimentitalea sp. nov., isolated from sand in Incheon.</title>
        <authorList>
            <person name="Kim W."/>
        </authorList>
    </citation>
    <scope>NUCLEOTIDE SEQUENCE</scope>
    <source>
        <strain evidence="6">CAU 1593</strain>
    </source>
</reference>
<dbReference type="InterPro" id="IPR036909">
    <property type="entry name" value="Cyt_c-like_dom_sf"/>
</dbReference>
<dbReference type="AlphaFoldDB" id="A0A8J7LQ48"/>
<protein>
    <submittedName>
        <fullName evidence="6">Cytochrome c</fullName>
    </submittedName>
</protein>
<keyword evidence="7" id="KW-1185">Reference proteome</keyword>
<gene>
    <name evidence="6" type="ORF">JF290_01780</name>
</gene>
<evidence type="ECO:0000256" key="3">
    <source>
        <dbReference type="ARBA" id="ARBA00023004"/>
    </source>
</evidence>
<dbReference type="EMBL" id="JAELVR010000001">
    <property type="protein sequence ID" value="MBJ6370243.1"/>
    <property type="molecule type" value="Genomic_DNA"/>
</dbReference>
<organism evidence="6 7">
    <name type="scientific">Sedimentitalea arenosa</name>
    <dbReference type="NCBI Taxonomy" id="2798803"/>
    <lineage>
        <taxon>Bacteria</taxon>
        <taxon>Pseudomonadati</taxon>
        <taxon>Pseudomonadota</taxon>
        <taxon>Alphaproteobacteria</taxon>
        <taxon>Rhodobacterales</taxon>
        <taxon>Paracoccaceae</taxon>
        <taxon>Sedimentitalea</taxon>
    </lineage>
</organism>
<dbReference type="InterPro" id="IPR009056">
    <property type="entry name" value="Cyt_c-like_dom"/>
</dbReference>
<dbReference type="Pfam" id="PF00034">
    <property type="entry name" value="Cytochrom_C"/>
    <property type="match status" value="1"/>
</dbReference>
<dbReference type="RefSeq" id="WP_199023008.1">
    <property type="nucleotide sequence ID" value="NZ_JAELVR010000001.1"/>
</dbReference>
<evidence type="ECO:0000259" key="5">
    <source>
        <dbReference type="PROSITE" id="PS51007"/>
    </source>
</evidence>
<proteinExistence type="predicted"/>
<dbReference type="Gene3D" id="1.10.760.10">
    <property type="entry name" value="Cytochrome c-like domain"/>
    <property type="match status" value="1"/>
</dbReference>
<evidence type="ECO:0000256" key="2">
    <source>
        <dbReference type="ARBA" id="ARBA00022723"/>
    </source>
</evidence>
<dbReference type="Proteomes" id="UP000619079">
    <property type="component" value="Unassembled WGS sequence"/>
</dbReference>
<evidence type="ECO:0000313" key="7">
    <source>
        <dbReference type="Proteomes" id="UP000619079"/>
    </source>
</evidence>
<dbReference type="GO" id="GO:0020037">
    <property type="term" value="F:heme binding"/>
    <property type="evidence" value="ECO:0007669"/>
    <property type="project" value="InterPro"/>
</dbReference>
<keyword evidence="2 4" id="KW-0479">Metal-binding</keyword>
<name>A0A8J7LQ48_9RHOB</name>
<dbReference type="PROSITE" id="PS51007">
    <property type="entry name" value="CYTC"/>
    <property type="match status" value="1"/>
</dbReference>
<sequence length="133" mass="13725">MTRLQLSALTLLIGLAGCTQSEMPGPGEGETLFVENCAACHGLRGEGGDSLVGGQVAPDLTMIAARNGGTFPRAEVLSQIDGYARGSLPADVMPEFGDLLKGETVPVEIDGTMTPTPRPLAALLAYLESIQAP</sequence>
<dbReference type="PROSITE" id="PS51257">
    <property type="entry name" value="PROKAR_LIPOPROTEIN"/>
    <property type="match status" value="1"/>
</dbReference>
<accession>A0A8J7LQ48</accession>
<dbReference type="GO" id="GO:0009055">
    <property type="term" value="F:electron transfer activity"/>
    <property type="evidence" value="ECO:0007669"/>
    <property type="project" value="InterPro"/>
</dbReference>
<dbReference type="SUPFAM" id="SSF46626">
    <property type="entry name" value="Cytochrome c"/>
    <property type="match status" value="1"/>
</dbReference>
<keyword evidence="3 4" id="KW-0408">Iron</keyword>
<keyword evidence="1 4" id="KW-0349">Heme</keyword>